<dbReference type="InterPro" id="IPR013608">
    <property type="entry name" value="VWA_N"/>
</dbReference>
<dbReference type="GO" id="GO:0046872">
    <property type="term" value="F:metal ion binding"/>
    <property type="evidence" value="ECO:0007669"/>
    <property type="project" value="UniProtKB-KW"/>
</dbReference>
<evidence type="ECO:0000256" key="12">
    <source>
        <dbReference type="ARBA" id="ARBA00023136"/>
    </source>
</evidence>
<evidence type="ECO:0000256" key="3">
    <source>
        <dbReference type="ARBA" id="ARBA00022568"/>
    </source>
</evidence>
<evidence type="ECO:0000256" key="10">
    <source>
        <dbReference type="ARBA" id="ARBA00022989"/>
    </source>
</evidence>
<dbReference type="SUPFAM" id="SSF53300">
    <property type="entry name" value="vWA-like"/>
    <property type="match status" value="1"/>
</dbReference>
<keyword evidence="7 16" id="KW-0732">Signal</keyword>
<keyword evidence="8" id="KW-0106">Calcium</keyword>
<keyword evidence="5" id="KW-0812">Transmembrane</keyword>
<dbReference type="InterPro" id="IPR002035">
    <property type="entry name" value="VWF_A"/>
</dbReference>
<protein>
    <submittedName>
        <fullName evidence="19">VWFA domain-containing protein</fullName>
    </submittedName>
</protein>
<feature type="chain" id="PRO_5038101549" evidence="16">
    <location>
        <begin position="32"/>
        <end position="1232"/>
    </location>
</feature>
<dbReference type="PANTHER" id="PTHR10166">
    <property type="entry name" value="VOLTAGE-DEPENDENT CALCIUM CHANNEL SUBUNIT ALPHA-2/DELTA-RELATED"/>
    <property type="match status" value="1"/>
</dbReference>
<keyword evidence="3" id="KW-0109">Calcium transport</keyword>
<feature type="signal peptide" evidence="16">
    <location>
        <begin position="1"/>
        <end position="31"/>
    </location>
</feature>
<dbReference type="WBParaSite" id="ACRNAN_scaffold376.g11336.t1">
    <property type="protein sequence ID" value="ACRNAN_scaffold376.g11336.t1"/>
    <property type="gene ID" value="ACRNAN_scaffold376.g11336"/>
</dbReference>
<dbReference type="GO" id="GO:0005891">
    <property type="term" value="C:voltage-gated calcium channel complex"/>
    <property type="evidence" value="ECO:0007669"/>
    <property type="project" value="TreeGrafter"/>
</dbReference>
<evidence type="ECO:0000313" key="18">
    <source>
        <dbReference type="Proteomes" id="UP000887540"/>
    </source>
</evidence>
<evidence type="ECO:0000256" key="7">
    <source>
        <dbReference type="ARBA" id="ARBA00022729"/>
    </source>
</evidence>
<evidence type="ECO:0000256" key="13">
    <source>
        <dbReference type="ARBA" id="ARBA00023157"/>
    </source>
</evidence>
<proteinExistence type="predicted"/>
<keyword evidence="18" id="KW-1185">Reference proteome</keyword>
<dbReference type="AlphaFoldDB" id="A0A914DUM7"/>
<dbReference type="GO" id="GO:0005245">
    <property type="term" value="F:voltage-gated calcium channel activity"/>
    <property type="evidence" value="ECO:0007669"/>
    <property type="project" value="TreeGrafter"/>
</dbReference>
<keyword evidence="12" id="KW-0472">Membrane</keyword>
<dbReference type="Gene3D" id="3.40.50.410">
    <property type="entry name" value="von Willebrand factor, type A domain"/>
    <property type="match status" value="2"/>
</dbReference>
<evidence type="ECO:0000256" key="1">
    <source>
        <dbReference type="ARBA" id="ARBA00004479"/>
    </source>
</evidence>
<sequence>MPRPTLNCKISLLIPLGWILFLFVLCRDVDGATVTAEGVSKWAEDLSGNIQKIFEEATKWHEIHKVYSVVADAEIFDPRTELKSIKNQIEEYLKERSKIAWDAKVSLESKELKNLSDVEVNDPDSKNFVRFMSAKTQSDAALVYKDGHFAGTSFVNGTRVFNLQPNVNFYGIPTSSEASAVHVPTPVYNRNPYLLTRIEWSDIDQLYRRNRERIKDLSFQKFCSESGFMRYFPAAPWMWDNKAIELDLFDCRSSEWFIDAATMSKNVLIMLDLSGSMLGQRFEIAKQTIEAILDTLSDNDFFNIMPFSKNANLLDECSEEGLLQATMRNKKLLRTRLANYTSEGKAEYEKALPMAFTTLLNLPGKPILKTKDEYAEEKEQGTLDTRFKYVELMDWVLVITPEYEKAIKNSSRERTRDTQMGCNDVIMLITDGAPGYYKEIFEIYNHEKKIRFFSFLIGEEAIDFDQVKWMACTNRGFMVHIGNMADVQEKVQHYVKVMSRAVSRQSHAIQKETAIWGSVARERMSKQYVISVGYPVTNEDTFMGVSAVSVPVGELHQMAHPSLVGGRSYFFMLDNNGYAMFHPQLRTIDEKSGEIKPTYNNMDFLQVETQQPLSNMLWTKLEATTSCPLSSNYDECIRMILNEIQSAVINCDNTNTKKMNVLFAIENMKRVYEQKNSYHAECIENTHFTIGSAIAEGDQVRLNRRKHLDLTQIDLTWLEDKNWRIHPQWRYCLLNDSDTDLGPEQAFTTYVRQMKSSGELPTLCKPREKLVKRLLLDIQATSSFRSLLDLGWKSNKKNGVHISFFATPSGLIRFHNESLEDFSEYVEEDNGTHRVYKHYVLELNRNSIEDDYFKRAVRMKDRIVVDINPQTKLWKLTENPNPYGNYENETLLAVAYRAIFVNEALVGVAGIEFLYDSLVELMKKFGCSPKDESARCFLLDEHAYVVYSSQPDISYSEYLASQDKKSTGKSSALGGFFGHLNRVTEWTMELLIKKGFYHETTFVDYQAMCDVEKTVVAAASNIMKPLKQLSQFVFWLFFQLFTFASEFSLLPRSNSIAEGYTPTFQSSDVRYPCQKQTKFYIANPDKSKLGSSALLEDHMERLCTKNPLMCAVKVYASWVEKTNLLLVVVKQGPNSNCYDETQCPLSDPPVLQFGLRKSADPLAATPSTGGSDADVCLGAIPRKRKNVIQCLRDDYLTDESELPCSRQHRHLPYSTLLIFVVTSVVLFIPGYL</sequence>
<accession>A0A914DUM7</accession>
<evidence type="ECO:0000256" key="15">
    <source>
        <dbReference type="ARBA" id="ARBA00023303"/>
    </source>
</evidence>
<dbReference type="InterPro" id="IPR036465">
    <property type="entry name" value="vWFA_dom_sf"/>
</dbReference>
<dbReference type="PROSITE" id="PS50234">
    <property type="entry name" value="VWFA"/>
    <property type="match status" value="1"/>
</dbReference>
<evidence type="ECO:0000259" key="17">
    <source>
        <dbReference type="PROSITE" id="PS50234"/>
    </source>
</evidence>
<dbReference type="InterPro" id="IPR051173">
    <property type="entry name" value="Ca_channel_alpha-2/delta"/>
</dbReference>
<keyword evidence="4" id="KW-0107">Calcium channel</keyword>
<keyword evidence="2" id="KW-0813">Transport</keyword>
<keyword evidence="9" id="KW-0851">Voltage-gated channel</keyword>
<keyword evidence="14" id="KW-0325">Glycoprotein</keyword>
<evidence type="ECO:0000313" key="19">
    <source>
        <dbReference type="WBParaSite" id="ACRNAN_scaffold376.g11336.t1"/>
    </source>
</evidence>
<evidence type="ECO:0000256" key="9">
    <source>
        <dbReference type="ARBA" id="ARBA00022882"/>
    </source>
</evidence>
<keyword evidence="11" id="KW-0406">Ion transport</keyword>
<evidence type="ECO:0000256" key="11">
    <source>
        <dbReference type="ARBA" id="ARBA00023065"/>
    </source>
</evidence>
<evidence type="ECO:0000256" key="5">
    <source>
        <dbReference type="ARBA" id="ARBA00022692"/>
    </source>
</evidence>
<name>A0A914DUM7_9BILA</name>
<dbReference type="SMART" id="SM00327">
    <property type="entry name" value="VWA"/>
    <property type="match status" value="1"/>
</dbReference>
<comment type="subcellular location">
    <subcellularLocation>
        <location evidence="1">Membrane</location>
        <topology evidence="1">Single-pass type I membrane protein</topology>
    </subcellularLocation>
</comment>
<keyword evidence="10" id="KW-1133">Transmembrane helix</keyword>
<dbReference type="Pfam" id="PF13519">
    <property type="entry name" value="VWA_2"/>
    <property type="match status" value="1"/>
</dbReference>
<evidence type="ECO:0000256" key="4">
    <source>
        <dbReference type="ARBA" id="ARBA00022673"/>
    </source>
</evidence>
<dbReference type="Proteomes" id="UP000887540">
    <property type="component" value="Unplaced"/>
</dbReference>
<evidence type="ECO:0000256" key="14">
    <source>
        <dbReference type="ARBA" id="ARBA00023180"/>
    </source>
</evidence>
<organism evidence="18 19">
    <name type="scientific">Acrobeloides nanus</name>
    <dbReference type="NCBI Taxonomy" id="290746"/>
    <lineage>
        <taxon>Eukaryota</taxon>
        <taxon>Metazoa</taxon>
        <taxon>Ecdysozoa</taxon>
        <taxon>Nematoda</taxon>
        <taxon>Chromadorea</taxon>
        <taxon>Rhabditida</taxon>
        <taxon>Tylenchina</taxon>
        <taxon>Cephalobomorpha</taxon>
        <taxon>Cephaloboidea</taxon>
        <taxon>Cephalobidae</taxon>
        <taxon>Acrobeloides</taxon>
    </lineage>
</organism>
<keyword evidence="6" id="KW-0479">Metal-binding</keyword>
<dbReference type="Gene3D" id="3.30.450.20">
    <property type="entry name" value="PAS domain"/>
    <property type="match status" value="1"/>
</dbReference>
<feature type="domain" description="VWFA" evidence="17">
    <location>
        <begin position="266"/>
        <end position="498"/>
    </location>
</feature>
<reference evidence="19" key="1">
    <citation type="submission" date="2022-11" db="UniProtKB">
        <authorList>
            <consortium name="WormBaseParasite"/>
        </authorList>
    </citation>
    <scope>IDENTIFICATION</scope>
</reference>
<evidence type="ECO:0000256" key="16">
    <source>
        <dbReference type="SAM" id="SignalP"/>
    </source>
</evidence>
<dbReference type="Pfam" id="PF08473">
    <property type="entry name" value="VGCC_alpha2"/>
    <property type="match status" value="1"/>
</dbReference>
<keyword evidence="13" id="KW-1015">Disulfide bond</keyword>
<evidence type="ECO:0000256" key="8">
    <source>
        <dbReference type="ARBA" id="ARBA00022837"/>
    </source>
</evidence>
<evidence type="ECO:0000256" key="2">
    <source>
        <dbReference type="ARBA" id="ARBA00022448"/>
    </source>
</evidence>
<dbReference type="PANTHER" id="PTHR10166:SF37">
    <property type="entry name" value="STOLID, ISOFORM H"/>
    <property type="match status" value="1"/>
</dbReference>
<dbReference type="InterPro" id="IPR013680">
    <property type="entry name" value="VDCC_a2/dsu"/>
</dbReference>
<evidence type="ECO:0000256" key="6">
    <source>
        <dbReference type="ARBA" id="ARBA00022723"/>
    </source>
</evidence>
<keyword evidence="15" id="KW-0407">Ion channel</keyword>
<dbReference type="Pfam" id="PF08399">
    <property type="entry name" value="VWA_N"/>
    <property type="match status" value="1"/>
</dbReference>